<evidence type="ECO:0000313" key="4">
    <source>
        <dbReference type="Proteomes" id="UP000181860"/>
    </source>
</evidence>
<keyword evidence="4" id="KW-1185">Reference proteome</keyword>
<dbReference type="EMBL" id="FMXC01000041">
    <property type="protein sequence ID" value="SDA68557.1"/>
    <property type="molecule type" value="Genomic_DNA"/>
</dbReference>
<dbReference type="Proteomes" id="UP000181860">
    <property type="component" value="Unassembled WGS sequence"/>
</dbReference>
<reference evidence="3" key="2">
    <citation type="journal article" date="2022" name="Food Funct.">
        <title>Lactobacillus kefiranofaciens ZW18 from Kefir enhances the anti-tumor effect of anti-programmed cell death 1 (PD-1) immunotherapy by modulating the gut microbiota.</title>
        <authorList>
            <person name="Zhao J."/>
            <person name="Wang Y."/>
            <person name="Wang J."/>
            <person name="Lv M."/>
            <person name="Zhou C."/>
            <person name="Jia L."/>
            <person name="Geng W."/>
        </authorList>
    </citation>
    <scope>NUCLEOTIDE SEQUENCE</scope>
    <source>
        <strain evidence="3">ZW18</strain>
    </source>
</reference>
<dbReference type="EMBL" id="CP123735">
    <property type="protein sequence ID" value="WGO85514.1"/>
    <property type="molecule type" value="Genomic_DNA"/>
</dbReference>
<accession>A0AAX3UCU7</accession>
<organism evidence="3 5">
    <name type="scientific">Lactobacillus kefiranofaciens</name>
    <dbReference type="NCBI Taxonomy" id="267818"/>
    <lineage>
        <taxon>Bacteria</taxon>
        <taxon>Bacillati</taxon>
        <taxon>Bacillota</taxon>
        <taxon>Bacilli</taxon>
        <taxon>Lactobacillales</taxon>
        <taxon>Lactobacillaceae</taxon>
        <taxon>Lactobacillus</taxon>
    </lineage>
</organism>
<proteinExistence type="predicted"/>
<feature type="transmembrane region" description="Helical" evidence="1">
    <location>
        <begin position="100"/>
        <end position="123"/>
    </location>
</feature>
<keyword evidence="1" id="KW-0472">Membrane</keyword>
<dbReference type="AlphaFoldDB" id="A0AAX3UCU7"/>
<feature type="transmembrane region" description="Helical" evidence="1">
    <location>
        <begin position="12"/>
        <end position="31"/>
    </location>
</feature>
<keyword evidence="1" id="KW-0812">Transmembrane</keyword>
<feature type="transmembrane region" description="Helical" evidence="1">
    <location>
        <begin position="68"/>
        <end position="88"/>
    </location>
</feature>
<gene>
    <name evidence="3" type="ORF">QEJ78_09140</name>
    <name evidence="2" type="ORF">SAMN02983011_02150</name>
</gene>
<dbReference type="Proteomes" id="UP001242513">
    <property type="component" value="Chromosome"/>
</dbReference>
<name>A0AAX3UCU7_9LACO</name>
<evidence type="ECO:0000313" key="3">
    <source>
        <dbReference type="EMBL" id="WGO85514.1"/>
    </source>
</evidence>
<feature type="transmembrane region" description="Helical" evidence="1">
    <location>
        <begin position="37"/>
        <end position="56"/>
    </location>
</feature>
<feature type="transmembrane region" description="Helical" evidence="1">
    <location>
        <begin position="130"/>
        <end position="146"/>
    </location>
</feature>
<dbReference type="RefSeq" id="WP_013854803.1">
    <property type="nucleotide sequence ID" value="NZ_CP123735.1"/>
</dbReference>
<keyword evidence="1" id="KW-1133">Transmembrane helix</keyword>
<reference evidence="3" key="3">
    <citation type="submission" date="2023-04" db="EMBL/GenBank/DDBJ databases">
        <authorList>
            <person name="Wang Y."/>
        </authorList>
    </citation>
    <scope>NUCLEOTIDE SEQUENCE</scope>
    <source>
        <strain evidence="3">ZW18</strain>
    </source>
</reference>
<sequence length="205" mass="23720">MTEMTDKIWNKLLNLELIIGMIVSIAVGIVGEGLPRLYWSRMCWIALIILALNFILKICGKNKHSVKLISQWLGSLTLILVFDFLIYTTVSTLNLMFKPLILISSIIGLLLLMLVSIPVVVVNFPVVKNWFMRLFMIFILYLNYSHNVNRFLDSSGMIKKIVGSGVIIAIVTFILAFFITKEWQLKFQWNLKFEKSKNFQWVILK</sequence>
<evidence type="ECO:0000313" key="2">
    <source>
        <dbReference type="EMBL" id="SDA68557.1"/>
    </source>
</evidence>
<feature type="transmembrane region" description="Helical" evidence="1">
    <location>
        <begin position="161"/>
        <end position="179"/>
    </location>
</feature>
<evidence type="ECO:0000256" key="1">
    <source>
        <dbReference type="SAM" id="Phobius"/>
    </source>
</evidence>
<reference evidence="2 4" key="1">
    <citation type="submission" date="2016-10" db="EMBL/GenBank/DDBJ databases">
        <authorList>
            <person name="Varghese N."/>
            <person name="Submissions S."/>
        </authorList>
    </citation>
    <scope>NUCLEOTIDE SEQUENCE [LARGE SCALE GENOMIC DNA]</scope>
    <source>
        <strain evidence="2 4">ATCC 43761</strain>
    </source>
</reference>
<protein>
    <submittedName>
        <fullName evidence="3">Peptidase</fullName>
    </submittedName>
</protein>
<evidence type="ECO:0000313" key="5">
    <source>
        <dbReference type="Proteomes" id="UP001242513"/>
    </source>
</evidence>